<dbReference type="PROSITE" id="PS00723">
    <property type="entry name" value="POLYPRENYL_SYNTHASE_1"/>
    <property type="match status" value="1"/>
</dbReference>
<dbReference type="SFLD" id="SFLDG01017">
    <property type="entry name" value="Polyprenyl_Transferase_Like"/>
    <property type="match status" value="1"/>
</dbReference>
<sequence>MMNDIGRAPAQTLDETRSLVLPALHKAVDRLDDLERLTTSYHLGWVDAGGNPVSGAGGKAVRPALAVLGARAVGAEPAVAVPGAVAVELVHNFSLVHDDIMDRDRTRRHRPTVWSVWDEATAILTGDAMLSLAHEVLLEEGGLQAAAASWHLARCTRALINGQVLDMTFEQRAEVSLHECRRMAQGKTAALIATSTVIGAVLAGGDADALDALTTYGLRIGLAFQLVDDLLGVWGDPQVTGKSNFSDLQAKKKTLPVCWALGQDGARAARLRAWFTDGPTDPAALARAAGLLEEAGARDWAEGEARRLVASAQAALRGAALTPSATADLHAMADFIAGRKA</sequence>
<gene>
    <name evidence="4" type="ORF">HNR15_000747</name>
</gene>
<dbReference type="GO" id="GO:0008299">
    <property type="term" value="P:isoprenoid biosynthetic process"/>
    <property type="evidence" value="ECO:0007669"/>
    <property type="project" value="InterPro"/>
</dbReference>
<dbReference type="PROSITE" id="PS00444">
    <property type="entry name" value="POLYPRENYL_SYNTHASE_2"/>
    <property type="match status" value="1"/>
</dbReference>
<accession>A0A853DFF0</accession>
<dbReference type="SUPFAM" id="SSF48576">
    <property type="entry name" value="Terpenoid synthases"/>
    <property type="match status" value="1"/>
</dbReference>
<dbReference type="Gene3D" id="1.10.600.10">
    <property type="entry name" value="Farnesyl Diphosphate Synthase"/>
    <property type="match status" value="1"/>
</dbReference>
<keyword evidence="1" id="KW-0479">Metal-binding</keyword>
<comment type="caution">
    <text evidence="4">The sequence shown here is derived from an EMBL/GenBank/DDBJ whole genome shotgun (WGS) entry which is preliminary data.</text>
</comment>
<organism evidence="4 5">
    <name type="scientific">Allobranchiibius huperziae</name>
    <dbReference type="NCBI Taxonomy" id="1874116"/>
    <lineage>
        <taxon>Bacteria</taxon>
        <taxon>Bacillati</taxon>
        <taxon>Actinomycetota</taxon>
        <taxon>Actinomycetes</taxon>
        <taxon>Micrococcales</taxon>
        <taxon>Dermacoccaceae</taxon>
        <taxon>Allobranchiibius</taxon>
    </lineage>
</organism>
<dbReference type="InterPro" id="IPR000092">
    <property type="entry name" value="Polyprenyl_synt"/>
</dbReference>
<dbReference type="GO" id="GO:0004337">
    <property type="term" value="F:(2E,6E)-farnesyl diphosphate synthase activity"/>
    <property type="evidence" value="ECO:0007669"/>
    <property type="project" value="UniProtKB-EC"/>
</dbReference>
<evidence type="ECO:0000256" key="2">
    <source>
        <dbReference type="ARBA" id="ARBA00022842"/>
    </source>
</evidence>
<dbReference type="GO" id="GO:0004161">
    <property type="term" value="F:dimethylallyltranstransferase activity"/>
    <property type="evidence" value="ECO:0007669"/>
    <property type="project" value="UniProtKB-EC"/>
</dbReference>
<dbReference type="InterPro" id="IPR033749">
    <property type="entry name" value="Polyprenyl_synt_CS"/>
</dbReference>
<dbReference type="InterPro" id="IPR008949">
    <property type="entry name" value="Isoprenoid_synthase_dom_sf"/>
</dbReference>
<evidence type="ECO:0000256" key="1">
    <source>
        <dbReference type="ARBA" id="ARBA00022723"/>
    </source>
</evidence>
<dbReference type="AlphaFoldDB" id="A0A853DFF0"/>
<comment type="similarity">
    <text evidence="3">Belongs to the FPP/GGPP synthase family.</text>
</comment>
<keyword evidence="3 4" id="KW-0808">Transferase</keyword>
<dbReference type="PANTHER" id="PTHR12001:SF71">
    <property type="entry name" value="(2E,6E)-FARNESYL DIPHOSPHATE SYNTHASE"/>
    <property type="match status" value="1"/>
</dbReference>
<dbReference type="SFLD" id="SFLDS00005">
    <property type="entry name" value="Isoprenoid_Synthase_Type_I"/>
    <property type="match status" value="1"/>
</dbReference>
<dbReference type="EC" id="2.5.1.10" evidence="4"/>
<dbReference type="PANTHER" id="PTHR12001">
    <property type="entry name" value="GERANYLGERANYL PYROPHOSPHATE SYNTHASE"/>
    <property type="match status" value="1"/>
</dbReference>
<keyword evidence="2" id="KW-0460">Magnesium</keyword>
<dbReference type="EMBL" id="JACCFW010000001">
    <property type="protein sequence ID" value="NYJ73784.1"/>
    <property type="molecule type" value="Genomic_DNA"/>
</dbReference>
<dbReference type="GO" id="GO:0046872">
    <property type="term" value="F:metal ion binding"/>
    <property type="evidence" value="ECO:0007669"/>
    <property type="project" value="UniProtKB-KW"/>
</dbReference>
<evidence type="ECO:0000256" key="3">
    <source>
        <dbReference type="RuleBase" id="RU004466"/>
    </source>
</evidence>
<dbReference type="Proteomes" id="UP000571817">
    <property type="component" value="Unassembled WGS sequence"/>
</dbReference>
<dbReference type="EC" id="2.5.1.29" evidence="4"/>
<name>A0A853DFF0_9MICO</name>
<dbReference type="EC" id="2.5.1.1" evidence="4"/>
<proteinExistence type="inferred from homology"/>
<protein>
    <submittedName>
        <fullName evidence="4">Geranylgeranyl diphosphate synthase type I</fullName>
        <ecNumber evidence="4">2.5.1.1</ecNumber>
        <ecNumber evidence="4">2.5.1.10</ecNumber>
        <ecNumber evidence="4">2.5.1.29</ecNumber>
    </submittedName>
</protein>
<evidence type="ECO:0000313" key="5">
    <source>
        <dbReference type="Proteomes" id="UP000571817"/>
    </source>
</evidence>
<dbReference type="Pfam" id="PF00348">
    <property type="entry name" value="polyprenyl_synt"/>
    <property type="match status" value="1"/>
</dbReference>
<dbReference type="GO" id="GO:0004311">
    <property type="term" value="F:geranylgeranyl diphosphate synthase activity"/>
    <property type="evidence" value="ECO:0007669"/>
    <property type="project" value="UniProtKB-EC"/>
</dbReference>
<evidence type="ECO:0000313" key="4">
    <source>
        <dbReference type="EMBL" id="NYJ73784.1"/>
    </source>
</evidence>
<dbReference type="CDD" id="cd00685">
    <property type="entry name" value="Trans_IPPS_HT"/>
    <property type="match status" value="1"/>
</dbReference>
<keyword evidence="5" id="KW-1185">Reference proteome</keyword>
<reference evidence="4 5" key="1">
    <citation type="submission" date="2020-07" db="EMBL/GenBank/DDBJ databases">
        <title>Sequencing the genomes of 1000 actinobacteria strains.</title>
        <authorList>
            <person name="Klenk H.-P."/>
        </authorList>
    </citation>
    <scope>NUCLEOTIDE SEQUENCE [LARGE SCALE GENOMIC DNA]</scope>
    <source>
        <strain evidence="4 5">DSM 29531</strain>
    </source>
</reference>